<feature type="region of interest" description="Disordered" evidence="1">
    <location>
        <begin position="348"/>
        <end position="383"/>
    </location>
</feature>
<accession>A0A6A6FD71</accession>
<keyword evidence="3" id="KW-1185">Reference proteome</keyword>
<dbReference type="OrthoDB" id="3934090at2759"/>
<evidence type="ECO:0000256" key="1">
    <source>
        <dbReference type="SAM" id="MobiDB-lite"/>
    </source>
</evidence>
<reference evidence="2" key="1">
    <citation type="journal article" date="2020" name="Stud. Mycol.">
        <title>101 Dothideomycetes genomes: a test case for predicting lifestyles and emergence of pathogens.</title>
        <authorList>
            <person name="Haridas S."/>
            <person name="Albert R."/>
            <person name="Binder M."/>
            <person name="Bloem J."/>
            <person name="Labutti K."/>
            <person name="Salamov A."/>
            <person name="Andreopoulos B."/>
            <person name="Baker S."/>
            <person name="Barry K."/>
            <person name="Bills G."/>
            <person name="Bluhm B."/>
            <person name="Cannon C."/>
            <person name="Castanera R."/>
            <person name="Culley D."/>
            <person name="Daum C."/>
            <person name="Ezra D."/>
            <person name="Gonzalez J."/>
            <person name="Henrissat B."/>
            <person name="Kuo A."/>
            <person name="Liang C."/>
            <person name="Lipzen A."/>
            <person name="Lutzoni F."/>
            <person name="Magnuson J."/>
            <person name="Mondo S."/>
            <person name="Nolan M."/>
            <person name="Ohm R."/>
            <person name="Pangilinan J."/>
            <person name="Park H.-J."/>
            <person name="Ramirez L."/>
            <person name="Alfaro M."/>
            <person name="Sun H."/>
            <person name="Tritt A."/>
            <person name="Yoshinaga Y."/>
            <person name="Zwiers L.-H."/>
            <person name="Turgeon B."/>
            <person name="Goodwin S."/>
            <person name="Spatafora J."/>
            <person name="Crous P."/>
            <person name="Grigoriev I."/>
        </authorList>
    </citation>
    <scope>NUCLEOTIDE SEQUENCE</scope>
    <source>
        <strain evidence="2">SCOH1-5</strain>
    </source>
</reference>
<organism evidence="2 3">
    <name type="scientific">Cercospora zeae-maydis SCOH1-5</name>
    <dbReference type="NCBI Taxonomy" id="717836"/>
    <lineage>
        <taxon>Eukaryota</taxon>
        <taxon>Fungi</taxon>
        <taxon>Dikarya</taxon>
        <taxon>Ascomycota</taxon>
        <taxon>Pezizomycotina</taxon>
        <taxon>Dothideomycetes</taxon>
        <taxon>Dothideomycetidae</taxon>
        <taxon>Mycosphaerellales</taxon>
        <taxon>Mycosphaerellaceae</taxon>
        <taxon>Cercospora</taxon>
    </lineage>
</organism>
<gene>
    <name evidence="2" type="ORF">CERZMDRAFT_106509</name>
</gene>
<feature type="compositionally biased region" description="Low complexity" evidence="1">
    <location>
        <begin position="438"/>
        <end position="451"/>
    </location>
</feature>
<dbReference type="Proteomes" id="UP000799539">
    <property type="component" value="Unassembled WGS sequence"/>
</dbReference>
<proteinExistence type="predicted"/>
<protein>
    <submittedName>
        <fullName evidence="2">Uncharacterized protein</fullName>
    </submittedName>
</protein>
<feature type="region of interest" description="Disordered" evidence="1">
    <location>
        <begin position="37"/>
        <end position="62"/>
    </location>
</feature>
<dbReference type="AlphaFoldDB" id="A0A6A6FD71"/>
<feature type="region of interest" description="Disordered" evidence="1">
    <location>
        <begin position="423"/>
        <end position="463"/>
    </location>
</feature>
<dbReference type="EMBL" id="ML992677">
    <property type="protein sequence ID" value="KAF2211293.1"/>
    <property type="molecule type" value="Genomic_DNA"/>
</dbReference>
<sequence length="635" mass="68827">MAPPFTPKLFRQHLDYLQGKRHNTSPVSQPVMGSCCNNTIPPTHDSMSPRDDSPSTRKRKAEIADLEESISKRAHVGSEETQQTVNGQLVPVISRRETNAQLGLAQNHHACANTARDDESEDEFLDAEEDVSYSTRGPFTQVQTSTGAGGLDMGMGGVDDSGLGAWRASQMDPSSTLLSDQIDGDLEGMSLFPELGAMGSFALDGDDIAVDEPEYGQEGIDDGRGSIPDHSSEALNLGAGRASEAPEIQPDDIPVEVHGDGFLDLTDADSKDDANEPDLDAFIAEANGTRPYAKPLEDEPISEAAVEDVEVAFPPGAPNHIEDENGVHRLFTQDGQIDAFIVKTGTATESVPQSHASPGSDGLEPEAQEYPLSHSFPSGAHDSNVMRSSGANFASSFGQAGLEIVGCNDSALAEHYEAQDYTYQRPSKRIATPPPPTTLAAPAPSTSNSNSQTQILLPDGSTCNVSKTNASTSALRTTEFAKLAGTDSPILPRDLSKSLEPFHSFHTRALEHMPSLPTPLPSRRYWIAVFYPSKKPKNAKSEKDFMWMKGNKFSTISTIWHNFSLRTMEEDFVLTCRGEVLDMKVMVQELDWFNNKFVVLRAVKRDSMGMAKGLFDEIGVVPEKEVEVVDLLGED</sequence>
<evidence type="ECO:0000313" key="3">
    <source>
        <dbReference type="Proteomes" id="UP000799539"/>
    </source>
</evidence>
<evidence type="ECO:0000313" key="2">
    <source>
        <dbReference type="EMBL" id="KAF2211293.1"/>
    </source>
</evidence>
<feature type="compositionally biased region" description="Polar residues" evidence="1">
    <location>
        <begin position="348"/>
        <end position="357"/>
    </location>
</feature>
<name>A0A6A6FD71_9PEZI</name>